<evidence type="ECO:0000259" key="3">
    <source>
        <dbReference type="SMART" id="SM00912"/>
    </source>
</evidence>
<gene>
    <name evidence="4" type="ORF">G7B40_002855</name>
</gene>
<dbReference type="SUPFAM" id="SSF51126">
    <property type="entry name" value="Pectin lyase-like"/>
    <property type="match status" value="2"/>
</dbReference>
<dbReference type="Pfam" id="PF05860">
    <property type="entry name" value="TPS"/>
    <property type="match status" value="1"/>
</dbReference>
<reference evidence="5" key="1">
    <citation type="journal article" date="2021" name="Science">
        <title>Hunting the eagle killer: A cyanobacterial neurotoxin causes vacuolar myelinopathy.</title>
        <authorList>
            <person name="Breinlinger S."/>
            <person name="Phillips T.J."/>
            <person name="Haram B.N."/>
            <person name="Mares J."/>
            <person name="Martinez Yerena J.A."/>
            <person name="Hrouzek P."/>
            <person name="Sobotka R."/>
            <person name="Henderson W.M."/>
            <person name="Schmieder P."/>
            <person name="Williams S.M."/>
            <person name="Lauderdale J.D."/>
            <person name="Wilde H.D."/>
            <person name="Gerrin W."/>
            <person name="Kust A."/>
            <person name="Washington J.W."/>
            <person name="Wagner C."/>
            <person name="Geier B."/>
            <person name="Liebeke M."/>
            <person name="Enke H."/>
            <person name="Niedermeyer T.H.J."/>
            <person name="Wilde S.B."/>
        </authorList>
    </citation>
    <scope>NUCLEOTIDE SEQUENCE [LARGE SCALE GENOMIC DNA]</scope>
    <source>
        <strain evidence="5">Thurmond2011</strain>
    </source>
</reference>
<feature type="domain" description="Filamentous haemagglutinin FhaB/tRNA nuclease CdiA-like TPS" evidence="3">
    <location>
        <begin position="27"/>
        <end position="144"/>
    </location>
</feature>
<dbReference type="InterPro" id="IPR008638">
    <property type="entry name" value="FhaB/CdiA-like_TPS"/>
</dbReference>
<evidence type="ECO:0000256" key="1">
    <source>
        <dbReference type="SAM" id="MobiDB-lite"/>
    </source>
</evidence>
<keyword evidence="5" id="KW-1185">Reference proteome</keyword>
<dbReference type="InterPro" id="IPR011050">
    <property type="entry name" value="Pectin_lyase_fold/virulence"/>
</dbReference>
<dbReference type="EMBL" id="JAALHA020000001">
    <property type="protein sequence ID" value="MDR9893528.1"/>
    <property type="molecule type" value="Genomic_DNA"/>
</dbReference>
<organism evidence="4 5">
    <name type="scientific">Aetokthonos hydrillicola Thurmond2011</name>
    <dbReference type="NCBI Taxonomy" id="2712845"/>
    <lineage>
        <taxon>Bacteria</taxon>
        <taxon>Bacillati</taxon>
        <taxon>Cyanobacteriota</taxon>
        <taxon>Cyanophyceae</taxon>
        <taxon>Nostocales</taxon>
        <taxon>Hapalosiphonaceae</taxon>
        <taxon>Aetokthonos</taxon>
    </lineage>
</organism>
<evidence type="ECO:0000313" key="4">
    <source>
        <dbReference type="EMBL" id="MDR9893528.1"/>
    </source>
</evidence>
<feature type="region of interest" description="Disordered" evidence="1">
    <location>
        <begin position="319"/>
        <end position="350"/>
    </location>
</feature>
<proteinExistence type="predicted"/>
<dbReference type="AlphaFoldDB" id="A0AAP5I1R2"/>
<dbReference type="Proteomes" id="UP000667802">
    <property type="component" value="Unassembled WGS sequence"/>
</dbReference>
<dbReference type="InterPro" id="IPR012334">
    <property type="entry name" value="Pectin_lyas_fold"/>
</dbReference>
<feature type="compositionally biased region" description="Polar residues" evidence="1">
    <location>
        <begin position="319"/>
        <end position="338"/>
    </location>
</feature>
<evidence type="ECO:0000313" key="5">
    <source>
        <dbReference type="Proteomes" id="UP000667802"/>
    </source>
</evidence>
<feature type="signal peptide" evidence="2">
    <location>
        <begin position="1"/>
        <end position="29"/>
    </location>
</feature>
<keyword evidence="2" id="KW-0732">Signal</keyword>
<comment type="caution">
    <text evidence="4">The sequence shown here is derived from an EMBL/GenBank/DDBJ whole genome shotgun (WGS) entry which is preliminary data.</text>
</comment>
<name>A0AAP5I1R2_9CYAN</name>
<feature type="chain" id="PRO_5042819035" evidence="2">
    <location>
        <begin position="30"/>
        <end position="798"/>
    </location>
</feature>
<protein>
    <submittedName>
        <fullName evidence="4">Filamentous hemagglutinin N-terminal domain-containing protein</fullName>
    </submittedName>
</protein>
<sequence length="798" mass="81904">MFRMGTRWHCLLKMIIGGAYAFSANSANAQITPDRTLPNNSNVTLNNRIFNISGGTTAGRNLFHSFQQFSVPTNTTAFFNNALNIQNVISRVTGGSISNIDGVLRTNGKANLFLINPNGIIFGVNARLNVGSFVASTASSINFADGKKFSATASQTTPLLSINVPTGLQFGDNPGRILVQGNGRGLRNANSAIIDTNIGLRVDPNQTLALVGGDVTFEGGTLKTAGGRIELGSVGEPGVVSLTPINKGFSLGYENISSFKDIQLSRATAVDASGESGGDIQVQSRQLTVTGGSQIQATTLRSGTGGTLTVSASQMVQVSGSTADNPGDNRSNPSSLSTDNREGGQIRGQLTVNTRRLLVENGARISASNTTNGSGGNININASENVQLIGTGISPGGLRSSGLSVQTRGSGNAGNLTINTKQLMIQNGAEVSASTFGTGNGGNVTVNASDSIEVSGASTTGELRSRLVAEVGDPADVLRSPSSAPLISTTGKGGNLTVNTRQLTVNNGGAIAVSSRTNAQDAQGAGSLKITAQTTHLNNQGTISAETFSGEGGDITLQVNNFLLLRNHSEISSTAGSAGLAGNGGNININTPFILAIPGENSDITANAFNGSGGKINITTTGIFGISPLSLQDLERLRPGDLDPRQLPTNDITAVSQQNPSLSGQVNVNTPDIDPSRGLVTFPTIAEDTPELVSSSCSAFNEIAGGSSFIITGRGGLPPTPYDPLTGDAVWTDTRLLGNTTPQRQPITNTAKPELNTKSSAIIPATGWVFNGKGEVTLISSVTNATNSGSASGSCPTR</sequence>
<dbReference type="Gene3D" id="2.160.20.10">
    <property type="entry name" value="Single-stranded right-handed beta-helix, Pectin lyase-like"/>
    <property type="match status" value="2"/>
</dbReference>
<evidence type="ECO:0000256" key="2">
    <source>
        <dbReference type="SAM" id="SignalP"/>
    </source>
</evidence>
<dbReference type="SMART" id="SM00912">
    <property type="entry name" value="Haemagg_act"/>
    <property type="match status" value="1"/>
</dbReference>
<dbReference type="NCBIfam" id="TIGR01901">
    <property type="entry name" value="adhes_NPXG"/>
    <property type="match status" value="1"/>
</dbReference>
<dbReference type="RefSeq" id="WP_208349934.1">
    <property type="nucleotide sequence ID" value="NZ_JAALHA020000001.1"/>
</dbReference>
<accession>A0AAP5I1R2</accession>